<evidence type="ECO:0000313" key="9">
    <source>
        <dbReference type="Proteomes" id="UP001409585"/>
    </source>
</evidence>
<comment type="caution">
    <text evidence="8">The sequence shown here is derived from an EMBL/GenBank/DDBJ whole genome shotgun (WGS) entry which is preliminary data.</text>
</comment>
<evidence type="ECO:0000256" key="3">
    <source>
        <dbReference type="ARBA" id="ARBA00022692"/>
    </source>
</evidence>
<keyword evidence="6" id="KW-0472">Membrane</keyword>
<keyword evidence="7" id="KW-0325">Glycoprotein</keyword>
<evidence type="ECO:0000256" key="4">
    <source>
        <dbReference type="ARBA" id="ARBA00022989"/>
    </source>
</evidence>
<keyword evidence="5" id="KW-0333">Golgi apparatus</keyword>
<dbReference type="GO" id="GO:0016020">
    <property type="term" value="C:membrane"/>
    <property type="evidence" value="ECO:0007669"/>
    <property type="project" value="InterPro"/>
</dbReference>
<gene>
    <name evidence="8" type="ORF">GCM10025791_17570</name>
</gene>
<evidence type="ECO:0000256" key="5">
    <source>
        <dbReference type="ARBA" id="ARBA00023034"/>
    </source>
</evidence>
<dbReference type="GO" id="GO:0008146">
    <property type="term" value="F:sulfotransferase activity"/>
    <property type="evidence" value="ECO:0007669"/>
    <property type="project" value="InterPro"/>
</dbReference>
<keyword evidence="3" id="KW-0812">Transmembrane</keyword>
<keyword evidence="2" id="KW-0808">Transferase</keyword>
<protein>
    <submittedName>
        <fullName evidence="8">Sulfotransferase family 2 domain-containing protein</fullName>
    </submittedName>
</protein>
<dbReference type="AlphaFoldDB" id="A0AAV3U121"/>
<evidence type="ECO:0000256" key="1">
    <source>
        <dbReference type="ARBA" id="ARBA00004323"/>
    </source>
</evidence>
<keyword evidence="4" id="KW-1133">Transmembrane helix</keyword>
<dbReference type="InterPro" id="IPR027417">
    <property type="entry name" value="P-loop_NTPase"/>
</dbReference>
<dbReference type="SUPFAM" id="SSF52540">
    <property type="entry name" value="P-loop containing nucleoside triphosphate hydrolases"/>
    <property type="match status" value="1"/>
</dbReference>
<reference evidence="9" key="1">
    <citation type="journal article" date="2019" name="Int. J. Syst. Evol. Microbiol.">
        <title>The Global Catalogue of Microorganisms (GCM) 10K type strain sequencing project: providing services to taxonomists for standard genome sequencing and annotation.</title>
        <authorList>
            <consortium name="The Broad Institute Genomics Platform"/>
            <consortium name="The Broad Institute Genome Sequencing Center for Infectious Disease"/>
            <person name="Wu L."/>
            <person name="Ma J."/>
        </authorList>
    </citation>
    <scope>NUCLEOTIDE SEQUENCE [LARGE SCALE GENOMIC DNA]</scope>
    <source>
        <strain evidence="9">JCM 19134</strain>
    </source>
</reference>
<evidence type="ECO:0000256" key="7">
    <source>
        <dbReference type="ARBA" id="ARBA00023180"/>
    </source>
</evidence>
<keyword evidence="9" id="KW-1185">Reference proteome</keyword>
<dbReference type="InterPro" id="IPR005331">
    <property type="entry name" value="Sulfotransferase"/>
</dbReference>
<comment type="subcellular location">
    <subcellularLocation>
        <location evidence="1">Golgi apparatus membrane</location>
        <topology evidence="1">Single-pass type II membrane protein</topology>
    </subcellularLocation>
</comment>
<sequence length="229" mass="27191">MISKKHQCLFVHIPKAAGQSIERVFLNENNLTWEDRAPLLLRKNIDRNKGPERLAHLTAEEYLKYGYISEQDFGSYFKFTFVRNPWSRLVSEYNYRGYNARFSFETFLTKKLPKKDSYNDRYRHILPQSDFIYCSETGKNLVDFIGKFENLQSDFDTVCKKLGIINSDLPHTNKPKKANPVKSFLNMFLGGKKETQKKHYTEYYSEATISIVEEMYSQDIETFNYRFER</sequence>
<dbReference type="GO" id="GO:0016051">
    <property type="term" value="P:carbohydrate biosynthetic process"/>
    <property type="evidence" value="ECO:0007669"/>
    <property type="project" value="InterPro"/>
</dbReference>
<proteinExistence type="predicted"/>
<evidence type="ECO:0000313" key="8">
    <source>
        <dbReference type="EMBL" id="GAA4939779.1"/>
    </source>
</evidence>
<name>A0AAV3U121_9ALTE</name>
<dbReference type="EMBL" id="BAABLX010000009">
    <property type="protein sequence ID" value="GAA4939779.1"/>
    <property type="molecule type" value="Genomic_DNA"/>
</dbReference>
<dbReference type="PANTHER" id="PTHR12137">
    <property type="entry name" value="CARBOHYDRATE SULFOTRANSFERASE"/>
    <property type="match status" value="1"/>
</dbReference>
<dbReference type="RefSeq" id="WP_345420262.1">
    <property type="nucleotide sequence ID" value="NZ_AP031496.1"/>
</dbReference>
<dbReference type="Pfam" id="PF03567">
    <property type="entry name" value="Sulfotransfer_2"/>
    <property type="match status" value="1"/>
</dbReference>
<dbReference type="InterPro" id="IPR018011">
    <property type="entry name" value="Carb_sulfotrans_8-10"/>
</dbReference>
<organism evidence="8 9">
    <name type="scientific">Halioxenophilus aromaticivorans</name>
    <dbReference type="NCBI Taxonomy" id="1306992"/>
    <lineage>
        <taxon>Bacteria</taxon>
        <taxon>Pseudomonadati</taxon>
        <taxon>Pseudomonadota</taxon>
        <taxon>Gammaproteobacteria</taxon>
        <taxon>Alteromonadales</taxon>
        <taxon>Alteromonadaceae</taxon>
        <taxon>Halioxenophilus</taxon>
    </lineage>
</organism>
<dbReference type="PANTHER" id="PTHR12137:SF54">
    <property type="entry name" value="CARBOHYDRATE SULFOTRANSFERASE"/>
    <property type="match status" value="1"/>
</dbReference>
<evidence type="ECO:0000256" key="2">
    <source>
        <dbReference type="ARBA" id="ARBA00022679"/>
    </source>
</evidence>
<dbReference type="Gene3D" id="3.40.50.300">
    <property type="entry name" value="P-loop containing nucleotide triphosphate hydrolases"/>
    <property type="match status" value="1"/>
</dbReference>
<accession>A0AAV3U121</accession>
<evidence type="ECO:0000256" key="6">
    <source>
        <dbReference type="ARBA" id="ARBA00023136"/>
    </source>
</evidence>
<dbReference type="Proteomes" id="UP001409585">
    <property type="component" value="Unassembled WGS sequence"/>
</dbReference>